<feature type="region of interest" description="Disordered" evidence="1">
    <location>
        <begin position="1"/>
        <end position="40"/>
    </location>
</feature>
<evidence type="ECO:0000256" key="1">
    <source>
        <dbReference type="SAM" id="MobiDB-lite"/>
    </source>
</evidence>
<dbReference type="AlphaFoldDB" id="A0A9D3XBW6"/>
<organism evidence="2 3">
    <name type="scientific">Mauremys mutica</name>
    <name type="common">yellowpond turtle</name>
    <dbReference type="NCBI Taxonomy" id="74926"/>
    <lineage>
        <taxon>Eukaryota</taxon>
        <taxon>Metazoa</taxon>
        <taxon>Chordata</taxon>
        <taxon>Craniata</taxon>
        <taxon>Vertebrata</taxon>
        <taxon>Euteleostomi</taxon>
        <taxon>Archelosauria</taxon>
        <taxon>Testudinata</taxon>
        <taxon>Testudines</taxon>
        <taxon>Cryptodira</taxon>
        <taxon>Durocryptodira</taxon>
        <taxon>Testudinoidea</taxon>
        <taxon>Geoemydidae</taxon>
        <taxon>Geoemydinae</taxon>
        <taxon>Mauremys</taxon>
    </lineage>
</organism>
<comment type="caution">
    <text evidence="2">The sequence shown here is derived from an EMBL/GenBank/DDBJ whole genome shotgun (WGS) entry which is preliminary data.</text>
</comment>
<dbReference type="Proteomes" id="UP000827986">
    <property type="component" value="Unassembled WGS sequence"/>
</dbReference>
<sequence>MWHDDERDSRASGGKGRLPPGSASTVSLRGGHGEEKSLRRCLVERRKKEDPDAHALGKLEPGQFELLKHNVRKICHL</sequence>
<keyword evidence="3" id="KW-1185">Reference proteome</keyword>
<evidence type="ECO:0000313" key="3">
    <source>
        <dbReference type="Proteomes" id="UP000827986"/>
    </source>
</evidence>
<gene>
    <name evidence="2" type="ORF">KIL84_010473</name>
</gene>
<reference evidence="2" key="1">
    <citation type="submission" date="2021-09" db="EMBL/GenBank/DDBJ databases">
        <title>The genome of Mauremys mutica provides insights into the evolution of semi-aquatic lifestyle.</title>
        <authorList>
            <person name="Gong S."/>
            <person name="Gao Y."/>
        </authorList>
    </citation>
    <scope>NUCLEOTIDE SEQUENCE</scope>
    <source>
        <strain evidence="2">MM-2020</strain>
        <tissue evidence="2">Muscle</tissue>
    </source>
</reference>
<accession>A0A9D3XBW6</accession>
<evidence type="ECO:0000313" key="2">
    <source>
        <dbReference type="EMBL" id="KAH1176771.1"/>
    </source>
</evidence>
<feature type="compositionally biased region" description="Basic and acidic residues" evidence="1">
    <location>
        <begin position="31"/>
        <end position="40"/>
    </location>
</feature>
<proteinExistence type="predicted"/>
<dbReference type="EMBL" id="JAHDVG010000474">
    <property type="protein sequence ID" value="KAH1176771.1"/>
    <property type="molecule type" value="Genomic_DNA"/>
</dbReference>
<name>A0A9D3XBW6_9SAUR</name>
<feature type="compositionally biased region" description="Basic and acidic residues" evidence="1">
    <location>
        <begin position="1"/>
        <end position="10"/>
    </location>
</feature>
<protein>
    <submittedName>
        <fullName evidence="2">Uncharacterized protein</fullName>
    </submittedName>
</protein>